<proteinExistence type="predicted"/>
<dbReference type="AlphaFoldDB" id="A0A699RGN1"/>
<dbReference type="EMBL" id="BKCJ011097126">
    <property type="protein sequence ID" value="GFC84906.1"/>
    <property type="molecule type" value="Genomic_DNA"/>
</dbReference>
<reference evidence="1" key="1">
    <citation type="journal article" date="2019" name="Sci. Rep.">
        <title>Draft genome of Tanacetum cinerariifolium, the natural source of mosquito coil.</title>
        <authorList>
            <person name="Yamashiro T."/>
            <person name="Shiraishi A."/>
            <person name="Satake H."/>
            <person name="Nakayama K."/>
        </authorList>
    </citation>
    <scope>NUCLEOTIDE SEQUENCE</scope>
</reference>
<feature type="non-terminal residue" evidence="1">
    <location>
        <position position="1"/>
    </location>
</feature>
<accession>A0A699RGN1</accession>
<protein>
    <submittedName>
        <fullName evidence="1">Uncharacterized protein</fullName>
    </submittedName>
</protein>
<comment type="caution">
    <text evidence="1">The sequence shown here is derived from an EMBL/GenBank/DDBJ whole genome shotgun (WGS) entry which is preliminary data.</text>
</comment>
<gene>
    <name evidence="1" type="ORF">Tci_856876</name>
</gene>
<evidence type="ECO:0000313" key="1">
    <source>
        <dbReference type="EMBL" id="GFC84906.1"/>
    </source>
</evidence>
<sequence>GRFFPKAAVVILVNFQRVTKEMYR</sequence>
<organism evidence="1">
    <name type="scientific">Tanacetum cinerariifolium</name>
    <name type="common">Dalmatian daisy</name>
    <name type="synonym">Chrysanthemum cinerariifolium</name>
    <dbReference type="NCBI Taxonomy" id="118510"/>
    <lineage>
        <taxon>Eukaryota</taxon>
        <taxon>Viridiplantae</taxon>
        <taxon>Streptophyta</taxon>
        <taxon>Embryophyta</taxon>
        <taxon>Tracheophyta</taxon>
        <taxon>Spermatophyta</taxon>
        <taxon>Magnoliopsida</taxon>
        <taxon>eudicotyledons</taxon>
        <taxon>Gunneridae</taxon>
        <taxon>Pentapetalae</taxon>
        <taxon>asterids</taxon>
        <taxon>campanulids</taxon>
        <taxon>Asterales</taxon>
        <taxon>Asteraceae</taxon>
        <taxon>Asteroideae</taxon>
        <taxon>Anthemideae</taxon>
        <taxon>Anthemidinae</taxon>
        <taxon>Tanacetum</taxon>
    </lineage>
</organism>
<name>A0A699RGN1_TANCI</name>